<name>A0A4R4ZCS1_9ACTN</name>
<dbReference type="Proteomes" id="UP000295124">
    <property type="component" value="Unassembled WGS sequence"/>
</dbReference>
<protein>
    <submittedName>
        <fullName evidence="1">Uncharacterized protein</fullName>
    </submittedName>
</protein>
<dbReference type="RefSeq" id="WP_132172065.1">
    <property type="nucleotide sequence ID" value="NZ_SMKX01000090.1"/>
</dbReference>
<keyword evidence="2" id="KW-1185">Reference proteome</keyword>
<proteinExistence type="predicted"/>
<accession>A0A4R4ZCS1</accession>
<reference evidence="1 2" key="1">
    <citation type="submission" date="2019-03" db="EMBL/GenBank/DDBJ databases">
        <title>Draft genome sequences of novel Actinobacteria.</title>
        <authorList>
            <person name="Sahin N."/>
            <person name="Ay H."/>
            <person name="Saygin H."/>
        </authorList>
    </citation>
    <scope>NUCLEOTIDE SEQUENCE [LARGE SCALE GENOMIC DNA]</scope>
    <source>
        <strain evidence="1 2">JCM 13523</strain>
    </source>
</reference>
<gene>
    <name evidence="1" type="ORF">E1263_26505</name>
</gene>
<comment type="caution">
    <text evidence="1">The sequence shown here is derived from an EMBL/GenBank/DDBJ whole genome shotgun (WGS) entry which is preliminary data.</text>
</comment>
<sequence>MTTPRDTLRDELLAVAAAAVPDQQAVVTHDPGPINPGVLFDGRGEATLTRITVETGNPTAPDPAAAVMAAAEAFRARGWTAAVEPPDDGHHRATATRDGLDVAIHAWTTDWRLTLTGEAPLE</sequence>
<dbReference type="EMBL" id="SMKX01000090">
    <property type="protein sequence ID" value="TDD55049.1"/>
    <property type="molecule type" value="Genomic_DNA"/>
</dbReference>
<dbReference type="AlphaFoldDB" id="A0A4R4ZCS1"/>
<evidence type="ECO:0000313" key="2">
    <source>
        <dbReference type="Proteomes" id="UP000295124"/>
    </source>
</evidence>
<organism evidence="1 2">
    <name type="scientific">Kribbella antibiotica</name>
    <dbReference type="NCBI Taxonomy" id="190195"/>
    <lineage>
        <taxon>Bacteria</taxon>
        <taxon>Bacillati</taxon>
        <taxon>Actinomycetota</taxon>
        <taxon>Actinomycetes</taxon>
        <taxon>Propionibacteriales</taxon>
        <taxon>Kribbellaceae</taxon>
        <taxon>Kribbella</taxon>
    </lineage>
</organism>
<dbReference type="OrthoDB" id="3829339at2"/>
<evidence type="ECO:0000313" key="1">
    <source>
        <dbReference type="EMBL" id="TDD55049.1"/>
    </source>
</evidence>